<dbReference type="InterPro" id="IPR011249">
    <property type="entry name" value="Metalloenz_LuxS/M16"/>
</dbReference>
<feature type="chain" id="PRO_5046768067" evidence="1">
    <location>
        <begin position="24"/>
        <end position="463"/>
    </location>
</feature>
<evidence type="ECO:0000259" key="2">
    <source>
        <dbReference type="Pfam" id="PF00675"/>
    </source>
</evidence>
<evidence type="ECO:0000256" key="1">
    <source>
        <dbReference type="SAM" id="SignalP"/>
    </source>
</evidence>
<feature type="domain" description="Peptidase M16 N-terminal" evidence="2">
    <location>
        <begin position="52"/>
        <end position="174"/>
    </location>
</feature>
<dbReference type="RefSeq" id="WP_345331215.1">
    <property type="nucleotide sequence ID" value="NZ_BAABJI010000002.1"/>
</dbReference>
<evidence type="ECO:0000313" key="4">
    <source>
        <dbReference type="EMBL" id="GAA4917689.1"/>
    </source>
</evidence>
<dbReference type="InterPro" id="IPR050361">
    <property type="entry name" value="MPP/UQCRC_Complex"/>
</dbReference>
<dbReference type="SUPFAM" id="SSF63411">
    <property type="entry name" value="LuxS/MPP-like metallohydrolase"/>
    <property type="match status" value="2"/>
</dbReference>
<dbReference type="PANTHER" id="PTHR11851:SF224">
    <property type="entry name" value="PROCESSING PROTEASE"/>
    <property type="match status" value="1"/>
</dbReference>
<gene>
    <name evidence="4" type="ORF">GCM10023313_21660</name>
</gene>
<comment type="caution">
    <text evidence="4">The sequence shown here is derived from an EMBL/GenBank/DDBJ whole genome shotgun (WGS) entry which is preliminary data.</text>
</comment>
<dbReference type="Pfam" id="PF05193">
    <property type="entry name" value="Peptidase_M16_C"/>
    <property type="match status" value="1"/>
</dbReference>
<dbReference type="InterPro" id="IPR011765">
    <property type="entry name" value="Pept_M16_N"/>
</dbReference>
<feature type="domain" description="Peptidase M16 C-terminal" evidence="3">
    <location>
        <begin position="194"/>
        <end position="371"/>
    </location>
</feature>
<evidence type="ECO:0000313" key="5">
    <source>
        <dbReference type="Proteomes" id="UP001501436"/>
    </source>
</evidence>
<evidence type="ECO:0000259" key="3">
    <source>
        <dbReference type="Pfam" id="PF05193"/>
    </source>
</evidence>
<dbReference type="Pfam" id="PF00675">
    <property type="entry name" value="Peptidase_M16"/>
    <property type="match status" value="1"/>
</dbReference>
<keyword evidence="5" id="KW-1185">Reference proteome</keyword>
<reference evidence="5" key="1">
    <citation type="journal article" date="2019" name="Int. J. Syst. Evol. Microbiol.">
        <title>The Global Catalogue of Microorganisms (GCM) 10K type strain sequencing project: providing services to taxonomists for standard genome sequencing and annotation.</title>
        <authorList>
            <consortium name="The Broad Institute Genomics Platform"/>
            <consortium name="The Broad Institute Genome Sequencing Center for Infectious Disease"/>
            <person name="Wu L."/>
            <person name="Ma J."/>
        </authorList>
    </citation>
    <scope>NUCLEOTIDE SEQUENCE [LARGE SCALE GENOMIC DNA]</scope>
    <source>
        <strain evidence="5">JCM 18283</strain>
    </source>
</reference>
<organism evidence="4 5">
    <name type="scientific">Mucilaginibacter defluvii</name>
    <dbReference type="NCBI Taxonomy" id="1196019"/>
    <lineage>
        <taxon>Bacteria</taxon>
        <taxon>Pseudomonadati</taxon>
        <taxon>Bacteroidota</taxon>
        <taxon>Sphingobacteriia</taxon>
        <taxon>Sphingobacteriales</taxon>
        <taxon>Sphingobacteriaceae</taxon>
        <taxon>Mucilaginibacter</taxon>
    </lineage>
</organism>
<dbReference type="InterPro" id="IPR007863">
    <property type="entry name" value="Peptidase_M16_C"/>
</dbReference>
<dbReference type="Gene3D" id="3.30.830.10">
    <property type="entry name" value="Metalloenzyme, LuxS/M16 peptidase-like"/>
    <property type="match status" value="2"/>
</dbReference>
<protein>
    <submittedName>
        <fullName evidence="4">Pitrilysin family protein</fullName>
    </submittedName>
</protein>
<proteinExistence type="predicted"/>
<sequence length="463" mass="51077">MRTIFKHTICALLLLAVTITAHAQSAFKVPPYQKFTLPNGLTVYLMEQHEIPLISVSAVLPAGAIYDGDKHGLASLTAAGLQYGTKSFTKNQIEEELDFVGADLNSYATKEYASLSAKFAAKNTDKVLAIVSEVLTAPTFPAVEFDKEKERVLARLDQAKQSPRQVINAYWDNFIYGAHVYSNSTSGSPATVGKLTAADLKAFYNNNYIPQRSAIAVVGDFKAADMKQKLTRYFGKWNNKGAAQISVPATVTAPTEARVLLVNKEDARETTFLIGGLGIKRDNPDYVAIDVVNTLFGARFTSMLNDELRVNSGLTYGARSSFNPLKNSGTFYISTFTATKTTEAAIDKALEVLNRLHEKGLDEKSLTSAKNYVKGLFPPKYETSGQLADLLTQMFWYGFTESYINDFQANVDKLDLARSKEIIAKYFPKDKLQFVLVGKSADIKKISEKYGKVTEKQIKADGF</sequence>
<name>A0ABP9FXZ7_9SPHI</name>
<dbReference type="Proteomes" id="UP001501436">
    <property type="component" value="Unassembled WGS sequence"/>
</dbReference>
<feature type="signal peptide" evidence="1">
    <location>
        <begin position="1"/>
        <end position="23"/>
    </location>
</feature>
<accession>A0ABP9FXZ7</accession>
<dbReference type="PANTHER" id="PTHR11851">
    <property type="entry name" value="METALLOPROTEASE"/>
    <property type="match status" value="1"/>
</dbReference>
<dbReference type="EMBL" id="BAABJI010000002">
    <property type="protein sequence ID" value="GAA4917689.1"/>
    <property type="molecule type" value="Genomic_DNA"/>
</dbReference>
<keyword evidence="1" id="KW-0732">Signal</keyword>